<sequence length="42" mass="4868">MLNSYLPKDSDIAIYHSAKLACQEYTSNYLGRIVYSIRVLEQ</sequence>
<evidence type="ECO:0000313" key="1">
    <source>
        <dbReference type="EMBL" id="CAQ82121.1"/>
    </source>
</evidence>
<evidence type="ECO:0000313" key="2">
    <source>
        <dbReference type="Proteomes" id="UP000002747"/>
    </source>
</evidence>
<gene>
    <name evidence="1" type="ordered locus">PAU_00028</name>
</gene>
<organism evidence="1 2">
    <name type="scientific">Photorhabdus asymbiotica subsp. asymbiotica (strain ATCC 43949 / 3105-77)</name>
    <name type="common">Xenorhabdus luminescens (strain 2)</name>
    <dbReference type="NCBI Taxonomy" id="553480"/>
    <lineage>
        <taxon>Bacteria</taxon>
        <taxon>Pseudomonadati</taxon>
        <taxon>Pseudomonadota</taxon>
        <taxon>Gammaproteobacteria</taxon>
        <taxon>Enterobacterales</taxon>
        <taxon>Morganellaceae</taxon>
        <taxon>Photorhabdus</taxon>
    </lineage>
</organism>
<reference evidence="1 2" key="1">
    <citation type="journal article" date="2009" name="BMC Genomics">
        <title>Comparative genomics of the emerging human pathogen Photorhabdus asymbiotica with the insect pathogen Photorhabdus luminescens.</title>
        <authorList>
            <person name="Wilkinson P."/>
            <person name="Waterfield N.R."/>
            <person name="Crossman L."/>
            <person name="Corton C."/>
            <person name="Sanchez-Contreras M."/>
            <person name="Vlisidou I."/>
            <person name="Barron A."/>
            <person name="Bignell A."/>
            <person name="Clark L."/>
            <person name="Ormond D."/>
            <person name="Mayho M."/>
            <person name="Bason N."/>
            <person name="Smith F."/>
            <person name="Simmonds M."/>
            <person name="Churcher C."/>
            <person name="Harris D."/>
            <person name="Thompson N.R."/>
            <person name="Quail M."/>
            <person name="Parkhill J."/>
            <person name="ffrench-Constant R.H."/>
        </authorList>
    </citation>
    <scope>NUCLEOTIDE SEQUENCE [LARGE SCALE GENOMIC DNA]</scope>
    <source>
        <strain evidence="2">ATCC 43949 / 3105-77</strain>
    </source>
</reference>
<name>C7BTY6_PHOAA</name>
<dbReference type="Proteomes" id="UP000002747">
    <property type="component" value="Chromosome"/>
</dbReference>
<proteinExistence type="predicted"/>
<accession>C7BTY6</accession>
<dbReference type="AlphaFoldDB" id="C7BTY6"/>
<dbReference type="EMBL" id="FM162591">
    <property type="protein sequence ID" value="CAQ82121.1"/>
    <property type="molecule type" value="Genomic_DNA"/>
</dbReference>
<protein>
    <submittedName>
        <fullName evidence="1">Uncharacterized protein</fullName>
    </submittedName>
</protein>
<dbReference type="KEGG" id="pay:PAU_00028"/>